<evidence type="ECO:0000256" key="1">
    <source>
        <dbReference type="SAM" id="Phobius"/>
    </source>
</evidence>
<feature type="transmembrane region" description="Helical" evidence="1">
    <location>
        <begin position="126"/>
        <end position="145"/>
    </location>
</feature>
<evidence type="ECO:0000313" key="3">
    <source>
        <dbReference type="EMBL" id="KAJ7314222.1"/>
    </source>
</evidence>
<feature type="transmembrane region" description="Helical" evidence="1">
    <location>
        <begin position="57"/>
        <end position="78"/>
    </location>
</feature>
<sequence>MDDDWGTAYNGKTSYYLGGELLLLNYLHLVGITVLYWDHLITLRKEITLLWGRGRSLSAYCFFVNRYFAFLTGIPVSVIPFLSPSTERCLRLSLFREMAIVLTQLITGVVMIIRVYALFGRSRRVLWFMVGTAVCVVGVSVWSVSGQEGSRTMIEGGCHYGLTESTSYRLAGSWEALFAFDSLIFGLTIYYAYSAQRWRIRQTNLHALVVRDGAMYFGIMALANLANISTYYLVGYWPFLPGALATFANCISVAMISRLILNLHEHADAGILTQPANRDSILSIDDALMTEMDGDVQNRILNHLRSLHS</sequence>
<dbReference type="Proteomes" id="UP001218218">
    <property type="component" value="Unassembled WGS sequence"/>
</dbReference>
<dbReference type="EMBL" id="JARIHO010000068">
    <property type="protein sequence ID" value="KAJ7314222.1"/>
    <property type="molecule type" value="Genomic_DNA"/>
</dbReference>
<dbReference type="Pfam" id="PF20151">
    <property type="entry name" value="DUF6533"/>
    <property type="match status" value="1"/>
</dbReference>
<accession>A0AAD6ZAJ3</accession>
<keyword evidence="1" id="KW-0472">Membrane</keyword>
<feature type="transmembrane region" description="Helical" evidence="1">
    <location>
        <begin position="176"/>
        <end position="193"/>
    </location>
</feature>
<protein>
    <recommendedName>
        <fullName evidence="2">DUF6533 domain-containing protein</fullName>
    </recommendedName>
</protein>
<keyword evidence="1" id="KW-0812">Transmembrane</keyword>
<dbReference type="InterPro" id="IPR045340">
    <property type="entry name" value="DUF6533"/>
</dbReference>
<evidence type="ECO:0000259" key="2">
    <source>
        <dbReference type="Pfam" id="PF20151"/>
    </source>
</evidence>
<feature type="transmembrane region" description="Helical" evidence="1">
    <location>
        <begin position="214"/>
        <end position="233"/>
    </location>
</feature>
<feature type="transmembrane region" description="Helical" evidence="1">
    <location>
        <begin position="15"/>
        <end position="37"/>
    </location>
</feature>
<organism evidence="3 4">
    <name type="scientific">Mycena albidolilacea</name>
    <dbReference type="NCBI Taxonomy" id="1033008"/>
    <lineage>
        <taxon>Eukaryota</taxon>
        <taxon>Fungi</taxon>
        <taxon>Dikarya</taxon>
        <taxon>Basidiomycota</taxon>
        <taxon>Agaricomycotina</taxon>
        <taxon>Agaricomycetes</taxon>
        <taxon>Agaricomycetidae</taxon>
        <taxon>Agaricales</taxon>
        <taxon>Marasmiineae</taxon>
        <taxon>Mycenaceae</taxon>
        <taxon>Mycena</taxon>
    </lineage>
</organism>
<dbReference type="AlphaFoldDB" id="A0AAD6ZAJ3"/>
<keyword evidence="1" id="KW-1133">Transmembrane helix</keyword>
<feature type="domain" description="DUF6533" evidence="2">
    <location>
        <begin position="26"/>
        <end position="71"/>
    </location>
</feature>
<name>A0AAD6ZAJ3_9AGAR</name>
<evidence type="ECO:0000313" key="4">
    <source>
        <dbReference type="Proteomes" id="UP001218218"/>
    </source>
</evidence>
<keyword evidence="4" id="KW-1185">Reference proteome</keyword>
<feature type="transmembrane region" description="Helical" evidence="1">
    <location>
        <begin position="98"/>
        <end position="119"/>
    </location>
</feature>
<reference evidence="3" key="1">
    <citation type="submission" date="2023-03" db="EMBL/GenBank/DDBJ databases">
        <title>Massive genome expansion in bonnet fungi (Mycena s.s.) driven by repeated elements and novel gene families across ecological guilds.</title>
        <authorList>
            <consortium name="Lawrence Berkeley National Laboratory"/>
            <person name="Harder C.B."/>
            <person name="Miyauchi S."/>
            <person name="Viragh M."/>
            <person name="Kuo A."/>
            <person name="Thoen E."/>
            <person name="Andreopoulos B."/>
            <person name="Lu D."/>
            <person name="Skrede I."/>
            <person name="Drula E."/>
            <person name="Henrissat B."/>
            <person name="Morin E."/>
            <person name="Kohler A."/>
            <person name="Barry K."/>
            <person name="LaButti K."/>
            <person name="Morin E."/>
            <person name="Salamov A."/>
            <person name="Lipzen A."/>
            <person name="Mereny Z."/>
            <person name="Hegedus B."/>
            <person name="Baldrian P."/>
            <person name="Stursova M."/>
            <person name="Weitz H."/>
            <person name="Taylor A."/>
            <person name="Grigoriev I.V."/>
            <person name="Nagy L.G."/>
            <person name="Martin F."/>
            <person name="Kauserud H."/>
        </authorList>
    </citation>
    <scope>NUCLEOTIDE SEQUENCE</scope>
    <source>
        <strain evidence="3">CBHHK002</strain>
    </source>
</reference>
<feature type="transmembrane region" description="Helical" evidence="1">
    <location>
        <begin position="239"/>
        <end position="261"/>
    </location>
</feature>
<proteinExistence type="predicted"/>
<comment type="caution">
    <text evidence="3">The sequence shown here is derived from an EMBL/GenBank/DDBJ whole genome shotgun (WGS) entry which is preliminary data.</text>
</comment>
<gene>
    <name evidence="3" type="ORF">DFH08DRAFT_432893</name>
</gene>